<gene>
    <name evidence="1" type="ORF">H0E87_010752</name>
</gene>
<name>A0A8T2YUA6_POPDE</name>
<feature type="non-terminal residue" evidence="1">
    <location>
        <position position="1"/>
    </location>
</feature>
<dbReference type="Proteomes" id="UP000807159">
    <property type="component" value="Chromosome 5"/>
</dbReference>
<evidence type="ECO:0000313" key="1">
    <source>
        <dbReference type="EMBL" id="KAH8508728.1"/>
    </source>
</evidence>
<comment type="caution">
    <text evidence="1">The sequence shown here is derived from an EMBL/GenBank/DDBJ whole genome shotgun (WGS) entry which is preliminary data.</text>
</comment>
<dbReference type="AlphaFoldDB" id="A0A8T2YUA6"/>
<organism evidence="1 2">
    <name type="scientific">Populus deltoides</name>
    <name type="common">Eastern poplar</name>
    <name type="synonym">Eastern cottonwood</name>
    <dbReference type="NCBI Taxonomy" id="3696"/>
    <lineage>
        <taxon>Eukaryota</taxon>
        <taxon>Viridiplantae</taxon>
        <taxon>Streptophyta</taxon>
        <taxon>Embryophyta</taxon>
        <taxon>Tracheophyta</taxon>
        <taxon>Spermatophyta</taxon>
        <taxon>Magnoliopsida</taxon>
        <taxon>eudicotyledons</taxon>
        <taxon>Gunneridae</taxon>
        <taxon>Pentapetalae</taxon>
        <taxon>rosids</taxon>
        <taxon>fabids</taxon>
        <taxon>Malpighiales</taxon>
        <taxon>Salicaceae</taxon>
        <taxon>Saliceae</taxon>
        <taxon>Populus</taxon>
    </lineage>
</organism>
<keyword evidence="2" id="KW-1185">Reference proteome</keyword>
<sequence length="67" mass="7283">FSLKVGPWSQLCFIVAMAITCMPVRHHLIASGASCFLVHLVVYQSALGRSLLTRSYHVGFGSAFSLV</sequence>
<accession>A0A8T2YUA6</accession>
<dbReference type="EMBL" id="JACEGQ020000005">
    <property type="protein sequence ID" value="KAH8508728.1"/>
    <property type="molecule type" value="Genomic_DNA"/>
</dbReference>
<reference evidence="1" key="1">
    <citation type="journal article" date="2021" name="J. Hered.">
        <title>Genome Assembly of Salicaceae Populus deltoides (Eastern Cottonwood) I-69 Based on Nanopore Sequencing and Hi-C Technologies.</title>
        <authorList>
            <person name="Bai S."/>
            <person name="Wu H."/>
            <person name="Zhang J."/>
            <person name="Pan Z."/>
            <person name="Zhao W."/>
            <person name="Li Z."/>
            <person name="Tong C."/>
        </authorList>
    </citation>
    <scope>NUCLEOTIDE SEQUENCE</scope>
    <source>
        <tissue evidence="1">Leaf</tissue>
    </source>
</reference>
<proteinExistence type="predicted"/>
<protein>
    <submittedName>
        <fullName evidence="1">Uncharacterized protein</fullName>
    </submittedName>
</protein>
<evidence type="ECO:0000313" key="2">
    <source>
        <dbReference type="Proteomes" id="UP000807159"/>
    </source>
</evidence>